<protein>
    <recommendedName>
        <fullName evidence="4">Collagen triple helix repeat-containing protein</fullName>
    </recommendedName>
</protein>
<evidence type="ECO:0000313" key="2">
    <source>
        <dbReference type="EMBL" id="SIS86592.1"/>
    </source>
</evidence>
<reference evidence="2 3" key="1">
    <citation type="submission" date="2017-01" db="EMBL/GenBank/DDBJ databases">
        <authorList>
            <person name="Varghese N."/>
            <person name="Submissions S."/>
        </authorList>
    </citation>
    <scope>NUCLEOTIDE SEQUENCE [LARGE SCALE GENOMIC DNA]</scope>
    <source>
        <strain evidence="2 3">DSM 2061</strain>
    </source>
</reference>
<dbReference type="PROSITE" id="PS51257">
    <property type="entry name" value="PROKAR_LIPOPROTEIN"/>
    <property type="match status" value="1"/>
</dbReference>
<organism evidence="2 3">
    <name type="scientific">Zobellia uliginosa</name>
    <dbReference type="NCBI Taxonomy" id="143224"/>
    <lineage>
        <taxon>Bacteria</taxon>
        <taxon>Pseudomonadati</taxon>
        <taxon>Bacteroidota</taxon>
        <taxon>Flavobacteriia</taxon>
        <taxon>Flavobacteriales</taxon>
        <taxon>Flavobacteriaceae</taxon>
        <taxon>Zobellia</taxon>
    </lineage>
</organism>
<name>A0ABY1L0I8_9FLAO</name>
<dbReference type="RefSeq" id="WP_076455984.1">
    <property type="nucleotide sequence ID" value="NZ_FTOB01000004.1"/>
</dbReference>
<proteinExistence type="predicted"/>
<dbReference type="Gene3D" id="1.20.5.320">
    <property type="entry name" value="6-Phosphogluconate Dehydrogenase, domain 3"/>
    <property type="match status" value="1"/>
</dbReference>
<dbReference type="Proteomes" id="UP000185728">
    <property type="component" value="Unassembled WGS sequence"/>
</dbReference>
<keyword evidence="3" id="KW-1185">Reference proteome</keyword>
<evidence type="ECO:0000313" key="3">
    <source>
        <dbReference type="Proteomes" id="UP000185728"/>
    </source>
</evidence>
<feature type="region of interest" description="Disordered" evidence="1">
    <location>
        <begin position="26"/>
        <end position="48"/>
    </location>
</feature>
<evidence type="ECO:0008006" key="4">
    <source>
        <dbReference type="Google" id="ProtNLM"/>
    </source>
</evidence>
<sequence>MKINLKITLFLLVGSAITLIGCSKDGETGPQGEQGIQGIEGEQGTKGDPGNANVEQYNFVVATADWSPNLHFGAQNIYRYYQVSTDSIGGRAISQLYDEGYAILAYAQPNYASESDRETVKNLTKLLPYTTMVSTLTDKFGLLIDLNISSNRLLLAKTINGYEPDQIPEEDIPTTINFRIVLIESSNAIPSTTAKSDLLADLKSAGIDVGDYTAVMKHYGIAY</sequence>
<evidence type="ECO:0000256" key="1">
    <source>
        <dbReference type="SAM" id="MobiDB-lite"/>
    </source>
</evidence>
<comment type="caution">
    <text evidence="2">The sequence shown here is derived from an EMBL/GenBank/DDBJ whole genome shotgun (WGS) entry which is preliminary data.</text>
</comment>
<gene>
    <name evidence="2" type="ORF">SAMN05421766_104483</name>
</gene>
<accession>A0ABY1L0I8</accession>
<feature type="compositionally biased region" description="Low complexity" evidence="1">
    <location>
        <begin position="28"/>
        <end position="42"/>
    </location>
</feature>
<dbReference type="EMBL" id="FTOB01000004">
    <property type="protein sequence ID" value="SIS86592.1"/>
    <property type="molecule type" value="Genomic_DNA"/>
</dbReference>